<protein>
    <recommendedName>
        <fullName evidence="2">HNH nuclease domain-containing protein</fullName>
    </recommendedName>
</protein>
<feature type="domain" description="HNH nuclease" evidence="2">
    <location>
        <begin position="119"/>
        <end position="172"/>
    </location>
</feature>
<dbReference type="Gene3D" id="1.10.30.50">
    <property type="match status" value="1"/>
</dbReference>
<dbReference type="AlphaFoldDB" id="A0A382KND8"/>
<dbReference type="Pfam" id="PF01844">
    <property type="entry name" value="HNH"/>
    <property type="match status" value="1"/>
</dbReference>
<keyword evidence="1" id="KW-0472">Membrane</keyword>
<gene>
    <name evidence="3" type="ORF">METZ01_LOCUS278902</name>
</gene>
<dbReference type="SMART" id="SM00507">
    <property type="entry name" value="HNHc"/>
    <property type="match status" value="1"/>
</dbReference>
<name>A0A382KND8_9ZZZZ</name>
<evidence type="ECO:0000259" key="2">
    <source>
        <dbReference type="SMART" id="SM00507"/>
    </source>
</evidence>
<reference evidence="3" key="1">
    <citation type="submission" date="2018-05" db="EMBL/GenBank/DDBJ databases">
        <authorList>
            <person name="Lanie J.A."/>
            <person name="Ng W.-L."/>
            <person name="Kazmierczak K.M."/>
            <person name="Andrzejewski T.M."/>
            <person name="Davidsen T.M."/>
            <person name="Wayne K.J."/>
            <person name="Tettelin H."/>
            <person name="Glass J.I."/>
            <person name="Rusch D."/>
            <person name="Podicherti R."/>
            <person name="Tsui H.-C.T."/>
            <person name="Winkler M.E."/>
        </authorList>
    </citation>
    <scope>NUCLEOTIDE SEQUENCE</scope>
</reference>
<dbReference type="GO" id="GO:0004519">
    <property type="term" value="F:endonuclease activity"/>
    <property type="evidence" value="ECO:0007669"/>
    <property type="project" value="InterPro"/>
</dbReference>
<feature type="transmembrane region" description="Helical" evidence="1">
    <location>
        <begin position="61"/>
        <end position="94"/>
    </location>
</feature>
<dbReference type="CDD" id="cd00085">
    <property type="entry name" value="HNHc"/>
    <property type="match status" value="1"/>
</dbReference>
<dbReference type="InterPro" id="IPR003615">
    <property type="entry name" value="HNH_nuc"/>
</dbReference>
<dbReference type="GO" id="GO:0008270">
    <property type="term" value="F:zinc ion binding"/>
    <property type="evidence" value="ECO:0007669"/>
    <property type="project" value="InterPro"/>
</dbReference>
<dbReference type="GO" id="GO:0003676">
    <property type="term" value="F:nucleic acid binding"/>
    <property type="evidence" value="ECO:0007669"/>
    <property type="project" value="InterPro"/>
</dbReference>
<keyword evidence="1" id="KW-1133">Transmembrane helix</keyword>
<organism evidence="3">
    <name type="scientific">marine metagenome</name>
    <dbReference type="NCBI Taxonomy" id="408172"/>
    <lineage>
        <taxon>unclassified sequences</taxon>
        <taxon>metagenomes</taxon>
        <taxon>ecological metagenomes</taxon>
    </lineage>
</organism>
<keyword evidence="1" id="KW-0812">Transmembrane</keyword>
<proteinExistence type="predicted"/>
<dbReference type="InterPro" id="IPR002711">
    <property type="entry name" value="HNH"/>
</dbReference>
<dbReference type="EMBL" id="UINC01081826">
    <property type="protein sequence ID" value="SVC26048.1"/>
    <property type="molecule type" value="Genomic_DNA"/>
</dbReference>
<accession>A0A382KND8</accession>
<evidence type="ECO:0000313" key="3">
    <source>
        <dbReference type="EMBL" id="SVC26048.1"/>
    </source>
</evidence>
<evidence type="ECO:0000256" key="1">
    <source>
        <dbReference type="SAM" id="Phobius"/>
    </source>
</evidence>
<sequence length="182" mass="20434">MAVPQEDFFELNITTASNPYPESAPRMLGTRDFRAPSGGWWWVALLAVSSIMRKHRAVKKLLWGLILLVIAIAILPSGVPITLVIIAVLVRLFFRRRRRSRATESTGQPTPRSHIPASVEWRVIKKAKGRCVDCGCTAEDGVKMHIDHKVPLFKGGTNDFDNLCLRCERHNLGKGTDDDYRA</sequence>